<feature type="domain" description="D-isomer specific 2-hydroxyacid dehydrogenase catalytic" evidence="5">
    <location>
        <begin position="14"/>
        <end position="303"/>
    </location>
</feature>
<dbReference type="PANTHER" id="PTHR43333:SF1">
    <property type="entry name" value="D-ISOMER SPECIFIC 2-HYDROXYACID DEHYDROGENASE NAD-BINDING DOMAIN-CONTAINING PROTEIN"/>
    <property type="match status" value="1"/>
</dbReference>
<protein>
    <submittedName>
        <fullName evidence="7">D-2-hydroxyacid dehydrogenase</fullName>
    </submittedName>
</protein>
<evidence type="ECO:0000256" key="1">
    <source>
        <dbReference type="ARBA" id="ARBA00005854"/>
    </source>
</evidence>
<evidence type="ECO:0000313" key="7">
    <source>
        <dbReference type="EMBL" id="MCU9595448.1"/>
    </source>
</evidence>
<dbReference type="InterPro" id="IPR006139">
    <property type="entry name" value="D-isomer_2_OHA_DH_cat_dom"/>
</dbReference>
<evidence type="ECO:0000259" key="6">
    <source>
        <dbReference type="Pfam" id="PF02826"/>
    </source>
</evidence>
<evidence type="ECO:0000313" key="8">
    <source>
        <dbReference type="Proteomes" id="UP001208656"/>
    </source>
</evidence>
<keyword evidence="8" id="KW-1185">Reference proteome</keyword>
<dbReference type="CDD" id="cd05300">
    <property type="entry name" value="2-Hacid_dh_1"/>
    <property type="match status" value="1"/>
</dbReference>
<dbReference type="EMBL" id="JAOUSE010000054">
    <property type="protein sequence ID" value="MCU9595448.1"/>
    <property type="molecule type" value="Genomic_DNA"/>
</dbReference>
<proteinExistence type="inferred from homology"/>
<evidence type="ECO:0000256" key="4">
    <source>
        <dbReference type="RuleBase" id="RU003719"/>
    </source>
</evidence>
<keyword evidence="3" id="KW-0520">NAD</keyword>
<evidence type="ECO:0000256" key="3">
    <source>
        <dbReference type="ARBA" id="ARBA00023027"/>
    </source>
</evidence>
<dbReference type="SUPFAM" id="SSF52283">
    <property type="entry name" value="Formate/glycerate dehydrogenase catalytic domain-like"/>
    <property type="match status" value="1"/>
</dbReference>
<accession>A0ABT2WID0</accession>
<dbReference type="RefSeq" id="WP_173658124.1">
    <property type="nucleotide sequence ID" value="NZ_JAOUSE010000054.1"/>
</dbReference>
<dbReference type="Proteomes" id="UP001208656">
    <property type="component" value="Unassembled WGS sequence"/>
</dbReference>
<dbReference type="Pfam" id="PF02826">
    <property type="entry name" value="2-Hacid_dh_C"/>
    <property type="match status" value="1"/>
</dbReference>
<comment type="similarity">
    <text evidence="1 4">Belongs to the D-isomer specific 2-hydroxyacid dehydrogenase family.</text>
</comment>
<feature type="domain" description="D-isomer specific 2-hydroxyacid dehydrogenase NAD-binding" evidence="6">
    <location>
        <begin position="105"/>
        <end position="278"/>
    </location>
</feature>
<gene>
    <name evidence="7" type="ORF">OEV82_13465</name>
</gene>
<name>A0ABT2WID0_9BACI</name>
<dbReference type="PANTHER" id="PTHR43333">
    <property type="entry name" value="2-HACID_DH_C DOMAIN-CONTAINING PROTEIN"/>
    <property type="match status" value="1"/>
</dbReference>
<reference evidence="7 8" key="1">
    <citation type="submission" date="2022-10" db="EMBL/GenBank/DDBJ databases">
        <title>Description of Fervidibacillus gen. nov. in the family Fervidibacillaceae fam. nov. with two species, Fervidibacillus albus sp. nov., and Fervidibacillus halotolerans sp. nov., isolated from tidal flat sediments.</title>
        <authorList>
            <person name="Kwon K.K."/>
            <person name="Yang S.-H."/>
        </authorList>
    </citation>
    <scope>NUCLEOTIDE SEQUENCE [LARGE SCALE GENOMIC DNA]</scope>
    <source>
        <strain evidence="7 8">DSM 23332</strain>
    </source>
</reference>
<dbReference type="InterPro" id="IPR036291">
    <property type="entry name" value="NAD(P)-bd_dom_sf"/>
</dbReference>
<evidence type="ECO:0000256" key="2">
    <source>
        <dbReference type="ARBA" id="ARBA00023002"/>
    </source>
</evidence>
<dbReference type="Pfam" id="PF00389">
    <property type="entry name" value="2-Hacid_dh"/>
    <property type="match status" value="1"/>
</dbReference>
<comment type="caution">
    <text evidence="7">The sequence shown here is derived from an EMBL/GenBank/DDBJ whole genome shotgun (WGS) entry which is preliminary data.</text>
</comment>
<sequence length="316" mass="36550">MVVLLRIQRNKELEKQLQAQFPNVNFIYIKDKDEIIKYIPDAEVFVTYGEDLTEDVVFEAQKLKWIMVMSAGVEKLPFQLLKERNILVTNVRGIHQIPMAEFVFGYILQYAKKLDVFLKQQSEKVWNKKVPIQEIYGKTLLVVGAGAIGSQISQYGRVFGMKTIGINRSGNKNEAFDETYSKERLNDVLPIADYIVSVLPNTTDTQYIFTKEQFKLMKKEAVFINVGRGNAVKENDLLEALKKDELAHAFLDVFEKEPLPEDHPLWTSEKVTITPHLSALTNMYLPRAYEIFTKNLRIYVNNKKNFINVIDLDRGY</sequence>
<keyword evidence="2 4" id="KW-0560">Oxidoreductase</keyword>
<evidence type="ECO:0000259" key="5">
    <source>
        <dbReference type="Pfam" id="PF00389"/>
    </source>
</evidence>
<dbReference type="SUPFAM" id="SSF51735">
    <property type="entry name" value="NAD(P)-binding Rossmann-fold domains"/>
    <property type="match status" value="1"/>
</dbReference>
<organism evidence="7 8">
    <name type="scientific">Pallidibacillus thermolactis</name>
    <dbReference type="NCBI Taxonomy" id="251051"/>
    <lineage>
        <taxon>Bacteria</taxon>
        <taxon>Bacillati</taxon>
        <taxon>Bacillota</taxon>
        <taxon>Bacilli</taxon>
        <taxon>Bacillales</taxon>
        <taxon>Bacillaceae</taxon>
        <taxon>Pallidibacillus</taxon>
    </lineage>
</organism>
<dbReference type="InterPro" id="IPR006140">
    <property type="entry name" value="D-isomer_DH_NAD-bd"/>
</dbReference>
<dbReference type="Gene3D" id="3.40.50.720">
    <property type="entry name" value="NAD(P)-binding Rossmann-like Domain"/>
    <property type="match status" value="2"/>
</dbReference>